<dbReference type="Proteomes" id="UP000051054">
    <property type="component" value="Unassembled WGS sequence"/>
</dbReference>
<dbReference type="AlphaFoldDB" id="A0A0R1WN41"/>
<dbReference type="EMBL" id="AZGD01000087">
    <property type="protein sequence ID" value="KRM19202.1"/>
    <property type="molecule type" value="Genomic_DNA"/>
</dbReference>
<name>A0A0R1WN41_9LACO</name>
<evidence type="ECO:0000313" key="1">
    <source>
        <dbReference type="EMBL" id="KRM19202.1"/>
    </source>
</evidence>
<dbReference type="RefSeq" id="WP_025022318.1">
    <property type="nucleotide sequence ID" value="NZ_AZGD01000087.1"/>
</dbReference>
<organism evidence="1 2">
    <name type="scientific">Ligilactobacillus hayakitensis DSM 18933 = JCM 14209</name>
    <dbReference type="NCBI Taxonomy" id="1423755"/>
    <lineage>
        <taxon>Bacteria</taxon>
        <taxon>Bacillati</taxon>
        <taxon>Bacillota</taxon>
        <taxon>Bacilli</taxon>
        <taxon>Lactobacillales</taxon>
        <taxon>Lactobacillaceae</taxon>
        <taxon>Ligilactobacillus</taxon>
    </lineage>
</organism>
<sequence length="63" mass="7166">MESYEQVATKILKYLNDCYETGKVARVKSVVSGNDIIKKGAKMNVLNRGIIEWKKETKTKSTE</sequence>
<comment type="caution">
    <text evidence="1">The sequence shown here is derived from an EMBL/GenBank/DDBJ whole genome shotgun (WGS) entry which is preliminary data.</text>
</comment>
<keyword evidence="2" id="KW-1185">Reference proteome</keyword>
<reference evidence="1 2" key="1">
    <citation type="journal article" date="2015" name="Genome Announc.">
        <title>Expanding the biotechnology potential of lactobacilli through comparative genomics of 213 strains and associated genera.</title>
        <authorList>
            <person name="Sun Z."/>
            <person name="Harris H.M."/>
            <person name="McCann A."/>
            <person name="Guo C."/>
            <person name="Argimon S."/>
            <person name="Zhang W."/>
            <person name="Yang X."/>
            <person name="Jeffery I.B."/>
            <person name="Cooney J.C."/>
            <person name="Kagawa T.F."/>
            <person name="Liu W."/>
            <person name="Song Y."/>
            <person name="Salvetti E."/>
            <person name="Wrobel A."/>
            <person name="Rasinkangas P."/>
            <person name="Parkhill J."/>
            <person name="Rea M.C."/>
            <person name="O'Sullivan O."/>
            <person name="Ritari J."/>
            <person name="Douillard F.P."/>
            <person name="Paul Ross R."/>
            <person name="Yang R."/>
            <person name="Briner A.E."/>
            <person name="Felis G.E."/>
            <person name="de Vos W.M."/>
            <person name="Barrangou R."/>
            <person name="Klaenhammer T.R."/>
            <person name="Caufield P.W."/>
            <person name="Cui Y."/>
            <person name="Zhang H."/>
            <person name="O'Toole P.W."/>
        </authorList>
    </citation>
    <scope>NUCLEOTIDE SEQUENCE [LARGE SCALE GENOMIC DNA]</scope>
    <source>
        <strain evidence="1 2">DSM 18933</strain>
    </source>
</reference>
<proteinExistence type="predicted"/>
<accession>A0A0R1WN41</accession>
<protein>
    <submittedName>
        <fullName evidence="1">Uncharacterized protein</fullName>
    </submittedName>
</protein>
<gene>
    <name evidence="1" type="ORF">FC40_GL000502</name>
</gene>
<dbReference type="PATRIC" id="fig|1423755.3.peg.555"/>
<evidence type="ECO:0000313" key="2">
    <source>
        <dbReference type="Proteomes" id="UP000051054"/>
    </source>
</evidence>